<feature type="region of interest" description="Disordered" evidence="1">
    <location>
        <begin position="59"/>
        <end position="86"/>
    </location>
</feature>
<sequence>MANGQRFQCTCDGASRPFATLRTFPDKILNVDIVLWESIQEAFQGARCVFKGDMMVEPERGPDFQIQPNGSSSSSPSLENQQSQSVVISEANQDLIEQDIRTLDWDSATTVFDEMDINATSPPHDSMEAEEHFYQIYHDLALNYVQALLSGQVELARNTREKMHEPLDELEPGPEVSSSLRSKLEEMRHRINSIEKELTSPAPCLKAFLTQTHIALDSPTPRLFIILPATSYDLDFDPSIVPIRLHFLCESGLHAADTDSSESTTHTIHAVGHAGYYISESSKFLEEYGAYVMAVLQMAMLGATAKCVTVPPLDISDIADHLGATEDGIDYLRDNLGTMLEHAIAALRNRLPIQDHDSFSQTTVDFNRLETHLGPGTPRGFHGGLFRTVSEDGTIKWVCRSHLQERYAESIQQQFLDILQHNFGTMDEHFGRVTIRLSTRQAARQFYRILRKIKTIVELDMALEWDLSEDDLRDLKSLLEACYIPILRLDGLLLESEDSAYGSVIDIIAKSRAHSLTLFDCGDWLDQSSLPSGQGILTLRSIGLLECGYPGMEMIEALFNTCPNLSKLTVESNLESKLQSIDLSFLLLGATRNESNPEYELQLRKIGSPKTDEALSLLRSIHWRQLVRMTLACSILTQQNLTAILRNNPQLRSITIDYASTPRLLDFIGVSTVLKGMDNSLGTVTLKSTNNPGGFQAEYNQGRITKITLIEGSFGTSSKPSLLDFPNIIAISRKDSWPWRDSHGLINVGEWNGERYSILRAFLLTCPFSPQFEINCTDLHDKYTYAAAQGIIGVCAGSLSALNITGIKPYHWLLEGNSTTLGAQDFPMITKFFLGNANFSRSSKENAFVDKLVATVTMMGQSRRLDSLELGSLQLSQLGWKRLWKTLDYSKLHCLRLTHKDWISSGLSLELICDYVPKEDPSFTLSIPGLRKSVSRGELPQSSSHRLEEAFRSGKTHLEI</sequence>
<evidence type="ECO:0000313" key="3">
    <source>
        <dbReference type="Proteomes" id="UP000780801"/>
    </source>
</evidence>
<dbReference type="AlphaFoldDB" id="A0A9P6KGJ6"/>
<feature type="compositionally biased region" description="Low complexity" evidence="1">
    <location>
        <begin position="65"/>
        <end position="85"/>
    </location>
</feature>
<feature type="region of interest" description="Disordered" evidence="1">
    <location>
        <begin position="934"/>
        <end position="960"/>
    </location>
</feature>
<gene>
    <name evidence="2" type="ORF">BGW38_007451</name>
</gene>
<reference evidence="2" key="1">
    <citation type="journal article" date="2020" name="Fungal Divers.">
        <title>Resolving the Mortierellaceae phylogeny through synthesis of multi-gene phylogenetics and phylogenomics.</title>
        <authorList>
            <person name="Vandepol N."/>
            <person name="Liber J."/>
            <person name="Desiro A."/>
            <person name="Na H."/>
            <person name="Kennedy M."/>
            <person name="Barry K."/>
            <person name="Grigoriev I.V."/>
            <person name="Miller A.N."/>
            <person name="O'Donnell K."/>
            <person name="Stajich J.E."/>
            <person name="Bonito G."/>
        </authorList>
    </citation>
    <scope>NUCLEOTIDE SEQUENCE</scope>
    <source>
        <strain evidence="2">KOD1015</strain>
    </source>
</reference>
<evidence type="ECO:0000256" key="1">
    <source>
        <dbReference type="SAM" id="MobiDB-lite"/>
    </source>
</evidence>
<proteinExistence type="predicted"/>
<comment type="caution">
    <text evidence="2">The sequence shown here is derived from an EMBL/GenBank/DDBJ whole genome shotgun (WGS) entry which is preliminary data.</text>
</comment>
<keyword evidence="3" id="KW-1185">Reference proteome</keyword>
<name>A0A9P6KGJ6_9FUNG</name>
<feature type="compositionally biased region" description="Basic and acidic residues" evidence="1">
    <location>
        <begin position="945"/>
        <end position="960"/>
    </location>
</feature>
<organism evidence="2 3">
    <name type="scientific">Lunasporangiospora selenospora</name>
    <dbReference type="NCBI Taxonomy" id="979761"/>
    <lineage>
        <taxon>Eukaryota</taxon>
        <taxon>Fungi</taxon>
        <taxon>Fungi incertae sedis</taxon>
        <taxon>Mucoromycota</taxon>
        <taxon>Mortierellomycotina</taxon>
        <taxon>Mortierellomycetes</taxon>
        <taxon>Mortierellales</taxon>
        <taxon>Mortierellaceae</taxon>
        <taxon>Lunasporangiospora</taxon>
    </lineage>
</organism>
<dbReference type="Gene3D" id="3.80.10.10">
    <property type="entry name" value="Ribonuclease Inhibitor"/>
    <property type="match status" value="1"/>
</dbReference>
<accession>A0A9P6KGJ6</accession>
<dbReference type="EMBL" id="JAABOA010000492">
    <property type="protein sequence ID" value="KAF9584141.1"/>
    <property type="molecule type" value="Genomic_DNA"/>
</dbReference>
<evidence type="ECO:0000313" key="2">
    <source>
        <dbReference type="EMBL" id="KAF9584141.1"/>
    </source>
</evidence>
<protein>
    <submittedName>
        <fullName evidence="2">Uncharacterized protein</fullName>
    </submittedName>
</protein>
<dbReference type="InterPro" id="IPR032675">
    <property type="entry name" value="LRR_dom_sf"/>
</dbReference>
<dbReference type="Proteomes" id="UP000780801">
    <property type="component" value="Unassembled WGS sequence"/>
</dbReference>
<dbReference type="OrthoDB" id="2314558at2759"/>